<gene>
    <name evidence="2" type="ORF">AYBTSS11_LOCUS20197</name>
</gene>
<reference evidence="2" key="1">
    <citation type="submission" date="2023-10" db="EMBL/GenBank/DDBJ databases">
        <authorList>
            <person name="Domelevo Entfellner J.-B."/>
        </authorList>
    </citation>
    <scope>NUCLEOTIDE SEQUENCE</scope>
</reference>
<keyword evidence="3" id="KW-1185">Reference proteome</keyword>
<evidence type="ECO:0000313" key="3">
    <source>
        <dbReference type="Proteomes" id="UP001189624"/>
    </source>
</evidence>
<dbReference type="InterPro" id="IPR044824">
    <property type="entry name" value="MAIN-like"/>
</dbReference>
<dbReference type="Pfam" id="PF10536">
    <property type="entry name" value="PMD"/>
    <property type="match status" value="1"/>
</dbReference>
<proteinExistence type="predicted"/>
<evidence type="ECO:0000313" key="2">
    <source>
        <dbReference type="EMBL" id="CAJ1964222.1"/>
    </source>
</evidence>
<protein>
    <recommendedName>
        <fullName evidence="1">Aminotransferase-like plant mobile domain-containing protein</fullName>
    </recommendedName>
</protein>
<evidence type="ECO:0000259" key="1">
    <source>
        <dbReference type="Pfam" id="PF10536"/>
    </source>
</evidence>
<dbReference type="AlphaFoldDB" id="A0AA86VZG5"/>
<sequence length="622" mass="70942">MEPSQDTIIEAKEELMVSPLSGKNPVRRTAYFIKPCVEDPANLPPSMFSSGRTATVISDPAKLPLEVRYNGWFYPHREWNIWVQQMQHKYEYMWIQAGIDQAIKASTYQIRRSDELILELAYRWCSKTNTFVFPWGEATITLEDMKVCWGYSVMGLPFSSPLVSDEEKEVEQGLIKVYREFFKSKAKRANHNPWMRYFMSNESQLEHEAFLSLWLSRFVFPGRSCQTILKSVFPIAIHLARGTKLALAPALLAIIYRDLSLLNNKIRIVTTLELEVILWAPFQLVQVWALERFPALQPRPYVVEQGQLLMAKWHSVKMVKHANMKLILDSSKGGNGFIWRPYENSPPLQLYDENGRWVCKNPNFDDELESFARCLRVSELVGIECIEQYCPNRVAMQLGMDQDIPAMLAPRKENPWICYSQPVTDTNLYIAFCACNQPNVTSRYYRWWKQSNSSKQGRKHYDFVVSSLEHVIPISVYMNKERSGSYGPPPGFTSKIKKKKVDFDEMGKGSIVELSSCSSEGSCLGDEEVENGQVLSSPLSVVFPSLSAEKARSHDMNGVKVQSLFCDRGGVSDMERKDASPCVEEVASNLESRVGKLVRVIGELKAAKLGHKVQNIGHNVLL</sequence>
<dbReference type="EMBL" id="OY731403">
    <property type="protein sequence ID" value="CAJ1964222.1"/>
    <property type="molecule type" value="Genomic_DNA"/>
</dbReference>
<dbReference type="Proteomes" id="UP001189624">
    <property type="component" value="Chromosome 6"/>
</dbReference>
<dbReference type="PANTHER" id="PTHR46033:SF67">
    <property type="entry name" value="AMINOTRANSFERASE-LIKE, PLANT MOBILE DOMAIN FAMILY PROTEIN"/>
    <property type="match status" value="1"/>
</dbReference>
<feature type="domain" description="Aminotransferase-like plant mobile" evidence="1">
    <location>
        <begin position="98"/>
        <end position="449"/>
    </location>
</feature>
<dbReference type="InterPro" id="IPR019557">
    <property type="entry name" value="AminoTfrase-like_pln_mobile"/>
</dbReference>
<dbReference type="Gramene" id="rna-AYBTSS11_LOCUS20197">
    <property type="protein sequence ID" value="CAJ1964222.1"/>
    <property type="gene ID" value="gene-AYBTSS11_LOCUS20197"/>
</dbReference>
<name>A0AA86VZG5_9FABA</name>
<dbReference type="PANTHER" id="PTHR46033">
    <property type="entry name" value="PROTEIN MAIN-LIKE 2"/>
    <property type="match status" value="1"/>
</dbReference>
<dbReference type="GO" id="GO:0010073">
    <property type="term" value="P:meristem maintenance"/>
    <property type="evidence" value="ECO:0007669"/>
    <property type="project" value="InterPro"/>
</dbReference>
<organism evidence="2 3">
    <name type="scientific">Sphenostylis stenocarpa</name>
    <dbReference type="NCBI Taxonomy" id="92480"/>
    <lineage>
        <taxon>Eukaryota</taxon>
        <taxon>Viridiplantae</taxon>
        <taxon>Streptophyta</taxon>
        <taxon>Embryophyta</taxon>
        <taxon>Tracheophyta</taxon>
        <taxon>Spermatophyta</taxon>
        <taxon>Magnoliopsida</taxon>
        <taxon>eudicotyledons</taxon>
        <taxon>Gunneridae</taxon>
        <taxon>Pentapetalae</taxon>
        <taxon>rosids</taxon>
        <taxon>fabids</taxon>
        <taxon>Fabales</taxon>
        <taxon>Fabaceae</taxon>
        <taxon>Papilionoideae</taxon>
        <taxon>50 kb inversion clade</taxon>
        <taxon>NPAAA clade</taxon>
        <taxon>indigoferoid/millettioid clade</taxon>
        <taxon>Phaseoleae</taxon>
        <taxon>Sphenostylis</taxon>
    </lineage>
</organism>
<accession>A0AA86VZG5</accession>